<evidence type="ECO:0000313" key="1">
    <source>
        <dbReference type="EMBL" id="WAC12414.1"/>
    </source>
</evidence>
<reference evidence="1" key="1">
    <citation type="submission" date="2022-11" db="EMBL/GenBank/DDBJ databases">
        <title>Dyadobacter pollutisoli sp. nov., isolated from plastic dumped soil.</title>
        <authorList>
            <person name="Kim J.M."/>
            <person name="Kim K.R."/>
            <person name="Lee J.K."/>
            <person name="Hao L."/>
            <person name="Jeon C.O."/>
        </authorList>
    </citation>
    <scope>NUCLEOTIDE SEQUENCE</scope>
    <source>
        <strain evidence="1">U1</strain>
    </source>
</reference>
<sequence length="668" mass="76702">MKLKIKAIVLYPKDKSKSKRIIPFDVSKVNVITGESHKGKSALIHIIDYCLGSESCSIPVGIIRDTTQWFGLHLISETTELVVLRKEPGTKFSTSEMIMIEQAEPIDIDALMSASRFQTNRDAVVNRFNQLSGLSTERFDLENLKNQFGGAASFRDTSAFQFLPQHIVANPYALFYKADTHEHQQKLKTIFPLLVGAISNEVLSLERELKELDISLKTYQLELNTKNRAVQSWLGNLQSLFLRSVQLGLVKDIPLELNSYTVEQYLFQLSQIVEDFNENPIPAYQSGATVREVEYLENLDAQERDLVNEVAIRKIRLSKLQSLNMSSVQYRQTLESQRRRLEPVSWFNKKLHSNICPFCESVNDNAKKQLETLDEYSKNLEVISRSVNTNDVNLNKEVADVKSEIRDYEFKINKVRDVLREFYTKSKEENERRRTVESLYKFIGRLEEALANVGSTTVDSSIQKSIDKLYQQVSDTNRKLDLIRKSHNKETVLRRISNLMSQYIVMLDIDRPNDPVELDIANLTLKISSTSSNRADYLWEVGSGANWMGYHLSAFFALHEHFLSLENNFVPSFLVIDQPSQVYFPKDVPTISDDIVTFQDFAEKSEDLTQTRKIFSAASACAKRTNFNLQIIIVEHAPEITWQGVENIHMVEEWSGSRALIPIEWIQE</sequence>
<dbReference type="Pfam" id="PF12532">
    <property type="entry name" value="DUF3732"/>
    <property type="match status" value="1"/>
</dbReference>
<dbReference type="InterPro" id="IPR022205">
    <property type="entry name" value="DUF3732"/>
</dbReference>
<name>A0A9E8NDZ8_9BACT</name>
<accession>A0A9E8NDZ8</accession>
<gene>
    <name evidence="1" type="ORF">ON006_00335</name>
</gene>
<evidence type="ECO:0000313" key="2">
    <source>
        <dbReference type="Proteomes" id="UP001164653"/>
    </source>
</evidence>
<organism evidence="1 2">
    <name type="scientific">Dyadobacter pollutisoli</name>
    <dbReference type="NCBI Taxonomy" id="2910158"/>
    <lineage>
        <taxon>Bacteria</taxon>
        <taxon>Pseudomonadati</taxon>
        <taxon>Bacteroidota</taxon>
        <taxon>Cytophagia</taxon>
        <taxon>Cytophagales</taxon>
        <taxon>Spirosomataceae</taxon>
        <taxon>Dyadobacter</taxon>
    </lineage>
</organism>
<dbReference type="RefSeq" id="WP_244824561.1">
    <property type="nucleotide sequence ID" value="NZ_CP112998.1"/>
</dbReference>
<protein>
    <submittedName>
        <fullName evidence="1">DUF3732 domain-containing protein</fullName>
    </submittedName>
</protein>
<dbReference type="KEGG" id="dpf:ON006_00335"/>
<proteinExistence type="predicted"/>
<dbReference type="AlphaFoldDB" id="A0A9E8NDZ8"/>
<dbReference type="Proteomes" id="UP001164653">
    <property type="component" value="Chromosome"/>
</dbReference>
<dbReference type="EMBL" id="CP112998">
    <property type="protein sequence ID" value="WAC12414.1"/>
    <property type="molecule type" value="Genomic_DNA"/>
</dbReference>
<keyword evidence="2" id="KW-1185">Reference proteome</keyword>